<sequence length="82" mass="8845">MMQPSANGSTAERNGYRDPKTLMDLKQCWSGYFSRSNAQLVALLLCCSAALLLCCSAALLLCCSAALQIIHCPQQACKSWGD</sequence>
<keyword evidence="1" id="KW-0472">Membrane</keyword>
<name>B2JW72_PARP8</name>
<dbReference type="EMBL" id="CP001045">
    <property type="protein sequence ID" value="ACC75199.1"/>
    <property type="molecule type" value="Genomic_DNA"/>
</dbReference>
<reference evidence="3" key="1">
    <citation type="journal article" date="2014" name="Stand. Genomic Sci.">
        <title>Complete genome sequence of Burkholderia phymatum STM815(T), a broad host range and efficient nitrogen-fixing symbiont of Mimosa species.</title>
        <authorList>
            <person name="Moulin L."/>
            <person name="Klonowska A."/>
            <person name="Caroline B."/>
            <person name="Booth K."/>
            <person name="Vriezen J.A."/>
            <person name="Melkonian R."/>
            <person name="James E.K."/>
            <person name="Young J.P."/>
            <person name="Bena G."/>
            <person name="Hauser L."/>
            <person name="Land M."/>
            <person name="Kyrpides N."/>
            <person name="Bruce D."/>
            <person name="Chain P."/>
            <person name="Copeland A."/>
            <person name="Pitluck S."/>
            <person name="Woyke T."/>
            <person name="Lizotte-Waniewski M."/>
            <person name="Bristow J."/>
            <person name="Riley M."/>
        </authorList>
    </citation>
    <scope>NUCLEOTIDE SEQUENCE [LARGE SCALE GENOMIC DNA]</scope>
    <source>
        <strain evidence="3">DSM 17167 / CIP 108236 / LMG 21445 / STM815</strain>
        <plasmid evidence="3">Plasmid pBPHY01</plasmid>
    </source>
</reference>
<gene>
    <name evidence="2" type="ordered locus">Bphy_6146</name>
</gene>
<dbReference type="OrthoDB" id="5365915at2"/>
<evidence type="ECO:0000313" key="3">
    <source>
        <dbReference type="Proteomes" id="UP000001192"/>
    </source>
</evidence>
<geneLocation type="plasmid" evidence="2 3">
    <name>pBPHY01</name>
</geneLocation>
<organism evidence="2 3">
    <name type="scientific">Paraburkholderia phymatum (strain DSM 17167 / CIP 108236 / LMG 21445 / STM815)</name>
    <name type="common">Burkholderia phymatum</name>
    <dbReference type="NCBI Taxonomy" id="391038"/>
    <lineage>
        <taxon>Bacteria</taxon>
        <taxon>Pseudomonadati</taxon>
        <taxon>Pseudomonadota</taxon>
        <taxon>Betaproteobacteria</taxon>
        <taxon>Burkholderiales</taxon>
        <taxon>Burkholderiaceae</taxon>
        <taxon>Paraburkholderia</taxon>
    </lineage>
</organism>
<keyword evidence="3" id="KW-1185">Reference proteome</keyword>
<feature type="transmembrane region" description="Helical" evidence="1">
    <location>
        <begin position="40"/>
        <end position="67"/>
    </location>
</feature>
<dbReference type="Proteomes" id="UP000001192">
    <property type="component" value="Plasmid pBPHY01"/>
</dbReference>
<dbReference type="AlphaFoldDB" id="B2JW72"/>
<evidence type="ECO:0000313" key="2">
    <source>
        <dbReference type="EMBL" id="ACC75199.1"/>
    </source>
</evidence>
<dbReference type="KEGG" id="bph:Bphy_6146"/>
<keyword evidence="2" id="KW-0614">Plasmid</keyword>
<evidence type="ECO:0000256" key="1">
    <source>
        <dbReference type="SAM" id="Phobius"/>
    </source>
</evidence>
<dbReference type="HOGENOM" id="CLU_2551809_0_0_4"/>
<proteinExistence type="predicted"/>
<keyword evidence="1" id="KW-1133">Transmembrane helix</keyword>
<keyword evidence="1" id="KW-0812">Transmembrane</keyword>
<protein>
    <submittedName>
        <fullName evidence="2">Uncharacterized protein</fullName>
    </submittedName>
</protein>
<accession>B2JW72</accession>